<keyword evidence="4 10" id="KW-0812">Transmembrane</keyword>
<keyword evidence="14" id="KW-1185">Reference proteome</keyword>
<dbReference type="SUPFAM" id="SSF58104">
    <property type="entry name" value="Methyl-accepting chemotaxis protein (MCP) signaling domain"/>
    <property type="match status" value="1"/>
</dbReference>
<dbReference type="InterPro" id="IPR003660">
    <property type="entry name" value="HAMP_dom"/>
</dbReference>
<feature type="transmembrane region" description="Helical" evidence="10">
    <location>
        <begin position="286"/>
        <end position="308"/>
    </location>
</feature>
<dbReference type="Gene3D" id="6.10.340.10">
    <property type="match status" value="1"/>
</dbReference>
<dbReference type="EMBL" id="CP067089">
    <property type="protein sequence ID" value="QQO11218.1"/>
    <property type="molecule type" value="Genomic_DNA"/>
</dbReference>
<dbReference type="Gene3D" id="3.30.450.20">
    <property type="entry name" value="PAS domain"/>
    <property type="match status" value="1"/>
</dbReference>
<dbReference type="PROSITE" id="PS50111">
    <property type="entry name" value="CHEMOTAXIS_TRANSDUC_2"/>
    <property type="match status" value="1"/>
</dbReference>
<evidence type="ECO:0000313" key="14">
    <source>
        <dbReference type="Proteomes" id="UP000595917"/>
    </source>
</evidence>
<comment type="similarity">
    <text evidence="8">Belongs to the methyl-accepting chemotaxis (MCP) protein family.</text>
</comment>
<evidence type="ECO:0000259" key="12">
    <source>
        <dbReference type="PROSITE" id="PS50885"/>
    </source>
</evidence>
<evidence type="ECO:0000256" key="6">
    <source>
        <dbReference type="ARBA" id="ARBA00023136"/>
    </source>
</evidence>
<evidence type="ECO:0000256" key="10">
    <source>
        <dbReference type="SAM" id="Phobius"/>
    </source>
</evidence>
<dbReference type="Pfam" id="PF00672">
    <property type="entry name" value="HAMP"/>
    <property type="match status" value="1"/>
</dbReference>
<dbReference type="CDD" id="cd12912">
    <property type="entry name" value="PDC2_MCP_like"/>
    <property type="match status" value="1"/>
</dbReference>
<keyword evidence="7 9" id="KW-0807">Transducer</keyword>
<dbReference type="AlphaFoldDB" id="A0A7T7XRT8"/>
<dbReference type="Pfam" id="PF00015">
    <property type="entry name" value="MCPsignal"/>
    <property type="match status" value="1"/>
</dbReference>
<evidence type="ECO:0000256" key="5">
    <source>
        <dbReference type="ARBA" id="ARBA00022989"/>
    </source>
</evidence>
<evidence type="ECO:0000256" key="3">
    <source>
        <dbReference type="ARBA" id="ARBA00022500"/>
    </source>
</evidence>
<dbReference type="GO" id="GO:0005886">
    <property type="term" value="C:plasma membrane"/>
    <property type="evidence" value="ECO:0007669"/>
    <property type="project" value="UniProtKB-SubCell"/>
</dbReference>
<dbReference type="PROSITE" id="PS50885">
    <property type="entry name" value="HAMP"/>
    <property type="match status" value="1"/>
</dbReference>
<dbReference type="Pfam" id="PF02743">
    <property type="entry name" value="dCache_1"/>
    <property type="match status" value="1"/>
</dbReference>
<accession>A0A7T7XRT8</accession>
<protein>
    <submittedName>
        <fullName evidence="13">Methyl-accepting chemotaxis protein</fullName>
    </submittedName>
</protein>
<proteinExistence type="inferred from homology"/>
<evidence type="ECO:0000256" key="9">
    <source>
        <dbReference type="PROSITE-ProRule" id="PRU00284"/>
    </source>
</evidence>
<evidence type="ECO:0000256" key="7">
    <source>
        <dbReference type="ARBA" id="ARBA00023224"/>
    </source>
</evidence>
<dbReference type="CDD" id="cd06225">
    <property type="entry name" value="HAMP"/>
    <property type="match status" value="1"/>
</dbReference>
<dbReference type="KEGG" id="bhc:JFL75_10015"/>
<keyword evidence="6 10" id="KW-0472">Membrane</keyword>
<dbReference type="Gene3D" id="1.10.287.950">
    <property type="entry name" value="Methyl-accepting chemotaxis protein"/>
    <property type="match status" value="1"/>
</dbReference>
<feature type="domain" description="HAMP" evidence="12">
    <location>
        <begin position="310"/>
        <end position="364"/>
    </location>
</feature>
<keyword evidence="2" id="KW-1003">Cell membrane</keyword>
<evidence type="ECO:0000313" key="13">
    <source>
        <dbReference type="EMBL" id="QQO11218.1"/>
    </source>
</evidence>
<gene>
    <name evidence="13" type="ORF">JFL75_10015</name>
</gene>
<evidence type="ECO:0000256" key="1">
    <source>
        <dbReference type="ARBA" id="ARBA00004651"/>
    </source>
</evidence>
<dbReference type="SMART" id="SM00304">
    <property type="entry name" value="HAMP"/>
    <property type="match status" value="1"/>
</dbReference>
<keyword evidence="5 10" id="KW-1133">Transmembrane helix</keyword>
<dbReference type="GO" id="GO:0007165">
    <property type="term" value="P:signal transduction"/>
    <property type="evidence" value="ECO:0007669"/>
    <property type="project" value="UniProtKB-KW"/>
</dbReference>
<keyword evidence="3" id="KW-0145">Chemotaxis</keyword>
<dbReference type="InterPro" id="IPR033479">
    <property type="entry name" value="dCache_1"/>
</dbReference>
<dbReference type="RefSeq" id="WP_215628527.1">
    <property type="nucleotide sequence ID" value="NZ_CP067089.2"/>
</dbReference>
<evidence type="ECO:0000256" key="4">
    <source>
        <dbReference type="ARBA" id="ARBA00022692"/>
    </source>
</evidence>
<dbReference type="InterPro" id="IPR004089">
    <property type="entry name" value="MCPsignal_dom"/>
</dbReference>
<feature type="transmembrane region" description="Helical" evidence="10">
    <location>
        <begin position="12"/>
        <end position="30"/>
    </location>
</feature>
<evidence type="ECO:0000256" key="8">
    <source>
        <dbReference type="ARBA" id="ARBA00029447"/>
    </source>
</evidence>
<evidence type="ECO:0000259" key="11">
    <source>
        <dbReference type="PROSITE" id="PS50111"/>
    </source>
</evidence>
<feature type="domain" description="Methyl-accepting transducer" evidence="11">
    <location>
        <begin position="411"/>
        <end position="633"/>
    </location>
</feature>
<dbReference type="PANTHER" id="PTHR32089">
    <property type="entry name" value="METHYL-ACCEPTING CHEMOTAXIS PROTEIN MCPB"/>
    <property type="match status" value="1"/>
</dbReference>
<dbReference type="GO" id="GO:0006935">
    <property type="term" value="P:chemotaxis"/>
    <property type="evidence" value="ECO:0007669"/>
    <property type="project" value="UniProtKB-KW"/>
</dbReference>
<evidence type="ECO:0000256" key="2">
    <source>
        <dbReference type="ARBA" id="ARBA00022475"/>
    </source>
</evidence>
<comment type="subcellular location">
    <subcellularLocation>
        <location evidence="1">Cell membrane</location>
        <topology evidence="1">Multi-pass membrane protein</topology>
    </subcellularLocation>
</comment>
<name>A0A7T7XRT8_9SPIR</name>
<dbReference type="SMART" id="SM00283">
    <property type="entry name" value="MA"/>
    <property type="match status" value="1"/>
</dbReference>
<dbReference type="Proteomes" id="UP000595917">
    <property type="component" value="Chromosome"/>
</dbReference>
<reference evidence="13" key="1">
    <citation type="submission" date="2021-01" db="EMBL/GenBank/DDBJ databases">
        <title>Description of Breznakiella homolactica.</title>
        <authorList>
            <person name="Song Y."/>
            <person name="Brune A."/>
        </authorList>
    </citation>
    <scope>NUCLEOTIDE SEQUENCE</scope>
    <source>
        <strain evidence="13">RmG30</strain>
    </source>
</reference>
<organism evidence="13 14">
    <name type="scientific">Breznakiella homolactica</name>
    <dbReference type="NCBI Taxonomy" id="2798577"/>
    <lineage>
        <taxon>Bacteria</taxon>
        <taxon>Pseudomonadati</taxon>
        <taxon>Spirochaetota</taxon>
        <taxon>Spirochaetia</taxon>
        <taxon>Spirochaetales</taxon>
        <taxon>Breznakiellaceae</taxon>
        <taxon>Breznakiella</taxon>
    </lineage>
</organism>
<sequence>MKHVLMIKGRVTAAVASMVAVILVAIFFIVEFRVEHAFNEQVRSSSLQIAEARADQVDTLILQFQQLLRVAITLGNTDELTDRELEEYAAGLVGKVGDEIKNVYVVWPDGRATTTPGSYVTVLDRSYYRGIFQQGFDSYVSDPLTTRRASTAASILAEAIKNPDGSKRALLAFELSLDKLNEVVDEIDIGETSRAWVLDSTGMVIASKNRDLIMNFNIYKADAEAGYRGLSSLANHVFSTNRPYGTYRDAQGEEYYLFASEVSQIYNWRMGIIITAKALNSTKNQLAAIIMAVIIAALAVSIVLSIFLGRWIANPIKKVALHFQDLAEGEADLTKRLDIRRNDEIGHLVRDFNVFLEKLSVIIRDMKTAQGEVKASGQKLNTEVDSAGAGIERIGLLISTIQHELEQQASDIDNSSAAVNQTARGIVKLDDLIADQAASISEASASIEEMVGNIGSVSGSTERIAAEFQGLLNASQDGLETQNAAQARITEISEQSASLMEANTAIGAIAAQTNLLAMNAAIEAAHAGDAGKGFAVVADEIRRLADSSSQQSRTIGANLKSIQETISAVVKSSADSAKAFEELHSRIDLTDTMVGEVKSAMVEQNEGSRQILEAIRSMNDITVKVRSSSGEMSEGNKVVVSAMEKLANASKQIHESSQQIATVVEDVESMAKEITGVASQNGELVERMEGTIGRFKA</sequence>
<dbReference type="PANTHER" id="PTHR32089:SF112">
    <property type="entry name" value="LYSOZYME-LIKE PROTEIN-RELATED"/>
    <property type="match status" value="1"/>
</dbReference>